<comment type="pathway">
    <text evidence="2">Hormone biosynthesis.</text>
</comment>
<dbReference type="PANTHER" id="PTHR47990">
    <property type="entry name" value="2-OXOGLUTARATE (2OG) AND FE(II)-DEPENDENT OXYGENASE SUPERFAMILY PROTEIN-RELATED"/>
    <property type="match status" value="1"/>
</dbReference>
<feature type="domain" description="Fe2OG dioxygenase" evidence="10">
    <location>
        <begin position="421"/>
        <end position="522"/>
    </location>
</feature>
<evidence type="ECO:0000259" key="10">
    <source>
        <dbReference type="PROSITE" id="PS51471"/>
    </source>
</evidence>
<dbReference type="Pfam" id="PF14226">
    <property type="entry name" value="DIOX_N"/>
    <property type="match status" value="2"/>
</dbReference>
<organism evidence="11 12">
    <name type="scientific">Helianthus annuus</name>
    <name type="common">Common sunflower</name>
    <dbReference type="NCBI Taxonomy" id="4232"/>
    <lineage>
        <taxon>Eukaryota</taxon>
        <taxon>Viridiplantae</taxon>
        <taxon>Streptophyta</taxon>
        <taxon>Embryophyta</taxon>
        <taxon>Tracheophyta</taxon>
        <taxon>Spermatophyta</taxon>
        <taxon>Magnoliopsida</taxon>
        <taxon>eudicotyledons</taxon>
        <taxon>Gunneridae</taxon>
        <taxon>Pentapetalae</taxon>
        <taxon>asterids</taxon>
        <taxon>campanulids</taxon>
        <taxon>Asterales</taxon>
        <taxon>Asteraceae</taxon>
        <taxon>Asteroideae</taxon>
        <taxon>Heliantheae alliance</taxon>
        <taxon>Heliantheae</taxon>
        <taxon>Helianthus</taxon>
    </lineage>
</organism>
<comment type="cofactor">
    <cofactor evidence="1">
        <name>L-ascorbate</name>
        <dbReference type="ChEBI" id="CHEBI:38290"/>
    </cofactor>
</comment>
<evidence type="ECO:0000256" key="5">
    <source>
        <dbReference type="ARBA" id="ARBA00023002"/>
    </source>
</evidence>
<dbReference type="SUPFAM" id="SSF51197">
    <property type="entry name" value="Clavaminate synthase-like"/>
    <property type="match status" value="2"/>
</dbReference>
<protein>
    <recommendedName>
        <fullName evidence="9">gibberellin 3beta-dioxygenase</fullName>
        <ecNumber evidence="9">1.14.11.15</ecNumber>
    </recommendedName>
</protein>
<dbReference type="GO" id="GO:0009416">
    <property type="term" value="P:response to light stimulus"/>
    <property type="evidence" value="ECO:0000318"/>
    <property type="project" value="GO_Central"/>
</dbReference>
<comment type="pathway">
    <text evidence="7">Plant hormone biosynthesis; gibberellin biosynthesis.</text>
</comment>
<evidence type="ECO:0000313" key="11">
    <source>
        <dbReference type="EMBL" id="OTG04034.1"/>
    </source>
</evidence>
<dbReference type="GO" id="GO:0046872">
    <property type="term" value="F:metal ion binding"/>
    <property type="evidence" value="ECO:0007669"/>
    <property type="project" value="UniProtKB-KW"/>
</dbReference>
<dbReference type="InterPro" id="IPR026992">
    <property type="entry name" value="DIOX_N"/>
</dbReference>
<dbReference type="EMBL" id="CM007901">
    <property type="protein sequence ID" value="OTG04034.1"/>
    <property type="molecule type" value="Genomic_DNA"/>
</dbReference>
<evidence type="ECO:0000256" key="8">
    <source>
        <dbReference type="ARBA" id="ARBA00061560"/>
    </source>
</evidence>
<dbReference type="InterPro" id="IPR027443">
    <property type="entry name" value="IPNS-like_sf"/>
</dbReference>
<evidence type="ECO:0000256" key="2">
    <source>
        <dbReference type="ARBA" id="ARBA00004972"/>
    </source>
</evidence>
<accession>A0A251SZ98</accession>
<reference evidence="12" key="1">
    <citation type="journal article" date="2017" name="Nature">
        <title>The sunflower genome provides insights into oil metabolism, flowering and Asterid evolution.</title>
        <authorList>
            <person name="Badouin H."/>
            <person name="Gouzy J."/>
            <person name="Grassa C.J."/>
            <person name="Murat F."/>
            <person name="Staton S.E."/>
            <person name="Cottret L."/>
            <person name="Lelandais-Briere C."/>
            <person name="Owens G.L."/>
            <person name="Carrere S."/>
            <person name="Mayjonade B."/>
            <person name="Legrand L."/>
            <person name="Gill N."/>
            <person name="Kane N.C."/>
            <person name="Bowers J.E."/>
            <person name="Hubner S."/>
            <person name="Bellec A."/>
            <person name="Berard A."/>
            <person name="Berges H."/>
            <person name="Blanchet N."/>
            <person name="Boniface M.C."/>
            <person name="Brunel D."/>
            <person name="Catrice O."/>
            <person name="Chaidir N."/>
            <person name="Claudel C."/>
            <person name="Donnadieu C."/>
            <person name="Faraut T."/>
            <person name="Fievet G."/>
            <person name="Helmstetter N."/>
            <person name="King M."/>
            <person name="Knapp S.J."/>
            <person name="Lai Z."/>
            <person name="Le Paslier M.C."/>
            <person name="Lippi Y."/>
            <person name="Lorenzon L."/>
            <person name="Mandel J.R."/>
            <person name="Marage G."/>
            <person name="Marchand G."/>
            <person name="Marquand E."/>
            <person name="Bret-Mestries E."/>
            <person name="Morien E."/>
            <person name="Nambeesan S."/>
            <person name="Nguyen T."/>
            <person name="Pegot-Espagnet P."/>
            <person name="Pouilly N."/>
            <person name="Raftis F."/>
            <person name="Sallet E."/>
            <person name="Schiex T."/>
            <person name="Thomas J."/>
            <person name="Vandecasteele C."/>
            <person name="Vares D."/>
            <person name="Vear F."/>
            <person name="Vautrin S."/>
            <person name="Crespi M."/>
            <person name="Mangin B."/>
            <person name="Burke J.M."/>
            <person name="Salse J."/>
            <person name="Munos S."/>
            <person name="Vincourt P."/>
            <person name="Rieseberg L.H."/>
            <person name="Langlade N.B."/>
        </authorList>
    </citation>
    <scope>NUCLEOTIDE SEQUENCE [LARGE SCALE GENOMIC DNA]</scope>
    <source>
        <strain evidence="12">cv. SF193</strain>
    </source>
</reference>
<dbReference type="GO" id="GO:0016707">
    <property type="term" value="F:gibberellin 3-beta-dioxygenase activity"/>
    <property type="evidence" value="ECO:0000318"/>
    <property type="project" value="GO_Central"/>
</dbReference>
<evidence type="ECO:0000256" key="6">
    <source>
        <dbReference type="ARBA" id="ARBA00023004"/>
    </source>
</evidence>
<sequence length="564" mass="63770">MTTHSKNDLLTDDHITPIDFESIDGFPESHSWPQFDESLNKIQTHDLKDSLIPVIDLASPNAKTLISQACETWGVFQVVNHGVPFELVKKVESESRRLFALTTHEKCKVLRSVDGATGYGSPKLSPFFDKRMWHEGFTIMGSCVDDAKVLWPHEYQRFCDTMDAYQNQMKLLIHNLLLMILEPLDVTQEEMNWAIPAHDSQSVLQLNSYPSCPNPSRAVVAIMTTNSKNDLLTDDHITPIDFESIDGFPESHSWPQFDESLNKIQTRDLKDSLIPVIDLVSPNAKTLISQACETWGVFQVVNHGVPFELVKKVESESRRLFALTTHEKCKVLRSVDGATGYGSPKLSPFFDKRMWHEGFTIMGSCVDDAKVLWPHEYQRFCDTMDAYQNQMKLLIHNLLLMILEPLDVTQEEMNWAIPAHDSQSVLQLNSYPSCPNPSRAVGLASHTDSLLLTILNQCGIDGLEIFVEGLGWRRVPSVEGAFVVNVGDLLHIFSNAKFPAVTHRAMVNQSEHRISVAYFHGPPAESRLAPSSKFQKPCFKSLLVKEYLSLKYKHFFEALSLVRA</sequence>
<dbReference type="InParanoid" id="A0A251SZ98"/>
<gene>
    <name evidence="11" type="ORF">HannXRQ_Chr12g0357881</name>
</gene>
<evidence type="ECO:0000256" key="3">
    <source>
        <dbReference type="ARBA" id="ARBA00022723"/>
    </source>
</evidence>
<dbReference type="STRING" id="4232.A0A251SZ98"/>
<keyword evidence="6" id="KW-0408">Iron</keyword>
<dbReference type="InterPro" id="IPR005123">
    <property type="entry name" value="Oxoglu/Fe-dep_dioxygenase_dom"/>
</dbReference>
<evidence type="ECO:0000256" key="9">
    <source>
        <dbReference type="ARBA" id="ARBA00066695"/>
    </source>
</evidence>
<keyword evidence="4 11" id="KW-0223">Dioxygenase</keyword>
<evidence type="ECO:0000256" key="4">
    <source>
        <dbReference type="ARBA" id="ARBA00022964"/>
    </source>
</evidence>
<dbReference type="Pfam" id="PF03171">
    <property type="entry name" value="2OG-FeII_Oxy"/>
    <property type="match status" value="1"/>
</dbReference>
<proteinExistence type="inferred from homology"/>
<dbReference type="InterPro" id="IPR050231">
    <property type="entry name" value="Iron_ascorbate_oxido_reductase"/>
</dbReference>
<dbReference type="GO" id="GO:0009686">
    <property type="term" value="P:gibberellin biosynthetic process"/>
    <property type="evidence" value="ECO:0000318"/>
    <property type="project" value="GO_Central"/>
</dbReference>
<comment type="similarity">
    <text evidence="8">Belongs to the iron/ascorbate-dependent oxidoreductase family. GA3OX subfamily.</text>
</comment>
<dbReference type="Proteomes" id="UP000215914">
    <property type="component" value="Chromosome 12"/>
</dbReference>
<keyword evidence="3" id="KW-0479">Metal-binding</keyword>
<dbReference type="FunFam" id="2.60.120.330:FF:000013">
    <property type="entry name" value="Gibberellin 3-beta-dioxygenase 1"/>
    <property type="match status" value="1"/>
</dbReference>
<dbReference type="AlphaFoldDB" id="A0A251SZ98"/>
<evidence type="ECO:0000256" key="7">
    <source>
        <dbReference type="ARBA" id="ARBA00037909"/>
    </source>
</evidence>
<keyword evidence="5" id="KW-0560">Oxidoreductase</keyword>
<evidence type="ECO:0000313" key="12">
    <source>
        <dbReference type="Proteomes" id="UP000215914"/>
    </source>
</evidence>
<dbReference type="EC" id="1.14.11.15" evidence="9"/>
<name>A0A251SZ98_HELAN</name>
<evidence type="ECO:0000256" key="1">
    <source>
        <dbReference type="ARBA" id="ARBA00001961"/>
    </source>
</evidence>
<dbReference type="InterPro" id="IPR044861">
    <property type="entry name" value="IPNS-like_FE2OG_OXY"/>
</dbReference>
<dbReference type="PROSITE" id="PS51471">
    <property type="entry name" value="FE2OG_OXY"/>
    <property type="match status" value="1"/>
</dbReference>
<dbReference type="Gene3D" id="2.60.120.330">
    <property type="entry name" value="B-lactam Antibiotic, Isopenicillin N Synthase, Chain"/>
    <property type="match status" value="2"/>
</dbReference>
<keyword evidence="12" id="KW-1185">Reference proteome</keyword>